<organism evidence="1 2">
    <name type="scientific">Lentibacillus populi</name>
    <dbReference type="NCBI Taxonomy" id="1827502"/>
    <lineage>
        <taxon>Bacteria</taxon>
        <taxon>Bacillati</taxon>
        <taxon>Bacillota</taxon>
        <taxon>Bacilli</taxon>
        <taxon>Bacillales</taxon>
        <taxon>Bacillaceae</taxon>
        <taxon>Lentibacillus</taxon>
    </lineage>
</organism>
<dbReference type="RefSeq" id="WP_088051304.1">
    <property type="nucleotide sequence ID" value="NZ_BMJD01000051.1"/>
</dbReference>
<sequence>MVAKKPEQYYGLKEISDFAKEEGIEYSTRELSVYKSRNKLPDPVVMIGKKAGWTKKQIDDWIAQIKLKEKHKNKSQK</sequence>
<comment type="caution">
    <text evidence="1">The sequence shown here is derived from an EMBL/GenBank/DDBJ whole genome shotgun (WGS) entry which is preliminary data.</text>
</comment>
<dbReference type="AlphaFoldDB" id="A0A9W5U139"/>
<dbReference type="EMBL" id="BMJD01000051">
    <property type="protein sequence ID" value="GGB58874.1"/>
    <property type="molecule type" value="Genomic_DNA"/>
</dbReference>
<keyword evidence="2" id="KW-1185">Reference proteome</keyword>
<name>A0A9W5U139_9BACI</name>
<gene>
    <name evidence="1" type="ORF">GCM10011409_40450</name>
</gene>
<reference evidence="1" key="1">
    <citation type="journal article" date="2014" name="Int. J. Syst. Evol. Microbiol.">
        <title>Complete genome sequence of Corynebacterium casei LMG S-19264T (=DSM 44701T), isolated from a smear-ripened cheese.</title>
        <authorList>
            <consortium name="US DOE Joint Genome Institute (JGI-PGF)"/>
            <person name="Walter F."/>
            <person name="Albersmeier A."/>
            <person name="Kalinowski J."/>
            <person name="Ruckert C."/>
        </authorList>
    </citation>
    <scope>NUCLEOTIDE SEQUENCE</scope>
    <source>
        <strain evidence="1">CGMCC 1.15454</strain>
    </source>
</reference>
<dbReference type="Proteomes" id="UP000621492">
    <property type="component" value="Unassembled WGS sequence"/>
</dbReference>
<accession>A0A9W5U139</accession>
<proteinExistence type="predicted"/>
<reference evidence="1" key="2">
    <citation type="submission" date="2020-09" db="EMBL/GenBank/DDBJ databases">
        <authorList>
            <person name="Sun Q."/>
            <person name="Zhou Y."/>
        </authorList>
    </citation>
    <scope>NUCLEOTIDE SEQUENCE</scope>
    <source>
        <strain evidence="1">CGMCC 1.15454</strain>
    </source>
</reference>
<protein>
    <submittedName>
        <fullName evidence="1">Uncharacterized protein</fullName>
    </submittedName>
</protein>
<evidence type="ECO:0000313" key="1">
    <source>
        <dbReference type="EMBL" id="GGB58874.1"/>
    </source>
</evidence>
<evidence type="ECO:0000313" key="2">
    <source>
        <dbReference type="Proteomes" id="UP000621492"/>
    </source>
</evidence>